<organism evidence="1 2">
    <name type="scientific">Hymenobacter guriensis</name>
    <dbReference type="NCBI Taxonomy" id="2793065"/>
    <lineage>
        <taxon>Bacteria</taxon>
        <taxon>Pseudomonadati</taxon>
        <taxon>Bacteroidota</taxon>
        <taxon>Cytophagia</taxon>
        <taxon>Cytophagales</taxon>
        <taxon>Hymenobacteraceae</taxon>
        <taxon>Hymenobacter</taxon>
    </lineage>
</organism>
<proteinExistence type="predicted"/>
<accession>A0ABS0L5U3</accession>
<evidence type="ECO:0000313" key="1">
    <source>
        <dbReference type="EMBL" id="MBG8555469.1"/>
    </source>
</evidence>
<comment type="caution">
    <text evidence="1">The sequence shown here is derived from an EMBL/GenBank/DDBJ whole genome shotgun (WGS) entry which is preliminary data.</text>
</comment>
<dbReference type="EMBL" id="JADWYK010000013">
    <property type="protein sequence ID" value="MBG8555469.1"/>
    <property type="molecule type" value="Genomic_DNA"/>
</dbReference>
<sequence>MPLNHYIFLAMPVEEQLTTLWQEGVYLTVRYEGVHWVALYYLGGVNSR</sequence>
<gene>
    <name evidence="1" type="ORF">I5L79_18125</name>
</gene>
<keyword evidence="2" id="KW-1185">Reference proteome</keyword>
<protein>
    <submittedName>
        <fullName evidence="1">Uncharacterized protein</fullName>
    </submittedName>
</protein>
<dbReference type="Proteomes" id="UP000601099">
    <property type="component" value="Unassembled WGS sequence"/>
</dbReference>
<name>A0ABS0L5U3_9BACT</name>
<evidence type="ECO:0000313" key="2">
    <source>
        <dbReference type="Proteomes" id="UP000601099"/>
    </source>
</evidence>
<dbReference type="RefSeq" id="WP_196956489.1">
    <property type="nucleotide sequence ID" value="NZ_JADWYK010000013.1"/>
</dbReference>
<reference evidence="1 2" key="1">
    <citation type="submission" date="2020-11" db="EMBL/GenBank/DDBJ databases">
        <title>Hymenobacter sp.</title>
        <authorList>
            <person name="Kim M.K."/>
        </authorList>
    </citation>
    <scope>NUCLEOTIDE SEQUENCE [LARGE SCALE GENOMIC DNA]</scope>
    <source>
        <strain evidence="1 2">BT594</strain>
    </source>
</reference>